<keyword evidence="1" id="KW-0472">Membrane</keyword>
<keyword evidence="1" id="KW-1133">Transmembrane helix</keyword>
<gene>
    <name evidence="2" type="ORF">NZD89_18140</name>
</gene>
<evidence type="ECO:0000313" key="3">
    <source>
        <dbReference type="Proteomes" id="UP001164761"/>
    </source>
</evidence>
<protein>
    <submittedName>
        <fullName evidence="2">Uncharacterized protein</fullName>
    </submittedName>
</protein>
<reference evidence="2" key="1">
    <citation type="submission" date="2022-08" db="EMBL/GenBank/DDBJ databases">
        <title>Alicyclobacillus fastidiosus DSM 17978, complete genome.</title>
        <authorList>
            <person name="Wang Q."/>
            <person name="Cai R."/>
            <person name="Wang Z."/>
        </authorList>
    </citation>
    <scope>NUCLEOTIDE SEQUENCE</scope>
    <source>
        <strain evidence="2">DSM 17978</strain>
    </source>
</reference>
<dbReference type="Proteomes" id="UP001164761">
    <property type="component" value="Chromosome"/>
</dbReference>
<sequence length="145" mass="15560">MKSGKNSSRRDKIAKTVYKSIDFLLAGLLLSGQITATAVWLTRDSGFGISFTGDITGDTRTVNVDGSPSANVGIDFINVITALLLISGEVHLVGIYIGGAGIYNFVISGPPFGFLSLEAYAPTAKEFFADFRENVFQNFPPTKRS</sequence>
<name>A0ABY6ZDS0_9BACL</name>
<feature type="transmembrane region" description="Helical" evidence="1">
    <location>
        <begin position="21"/>
        <end position="41"/>
    </location>
</feature>
<dbReference type="EMBL" id="CP104067">
    <property type="protein sequence ID" value="WAH40280.1"/>
    <property type="molecule type" value="Genomic_DNA"/>
</dbReference>
<evidence type="ECO:0000313" key="2">
    <source>
        <dbReference type="EMBL" id="WAH40280.1"/>
    </source>
</evidence>
<keyword evidence="1" id="KW-0812">Transmembrane</keyword>
<organism evidence="2 3">
    <name type="scientific">Alicyclobacillus fastidiosus</name>
    <dbReference type="NCBI Taxonomy" id="392011"/>
    <lineage>
        <taxon>Bacteria</taxon>
        <taxon>Bacillati</taxon>
        <taxon>Bacillota</taxon>
        <taxon>Bacilli</taxon>
        <taxon>Bacillales</taxon>
        <taxon>Alicyclobacillaceae</taxon>
        <taxon>Alicyclobacillus</taxon>
    </lineage>
</organism>
<dbReference type="RefSeq" id="WP_268004177.1">
    <property type="nucleotide sequence ID" value="NZ_BSUT01000001.1"/>
</dbReference>
<evidence type="ECO:0000256" key="1">
    <source>
        <dbReference type="SAM" id="Phobius"/>
    </source>
</evidence>
<keyword evidence="3" id="KW-1185">Reference proteome</keyword>
<proteinExistence type="predicted"/>
<accession>A0ABY6ZDS0</accession>